<gene>
    <name evidence="3" type="ORF">TrVE_jg1190</name>
</gene>
<name>A0A9W7C2Q3_9STRA</name>
<dbReference type="AlphaFoldDB" id="A0A9W7C2Q3"/>
<feature type="compositionally biased region" description="Polar residues" evidence="2">
    <location>
        <begin position="42"/>
        <end position="52"/>
    </location>
</feature>
<evidence type="ECO:0008006" key="5">
    <source>
        <dbReference type="Google" id="ProtNLM"/>
    </source>
</evidence>
<feature type="region of interest" description="Disordered" evidence="2">
    <location>
        <begin position="370"/>
        <end position="392"/>
    </location>
</feature>
<comment type="caution">
    <text evidence="3">The sequence shown here is derived from an EMBL/GenBank/DDBJ whole genome shotgun (WGS) entry which is preliminary data.</text>
</comment>
<dbReference type="PANTHER" id="PTHR15239">
    <property type="entry name" value="NUCLEAR EXPORT MEDIATOR FACTOR NEMF"/>
    <property type="match status" value="1"/>
</dbReference>
<accession>A0A9W7C2Q3</accession>
<evidence type="ECO:0000256" key="2">
    <source>
        <dbReference type="SAM" id="MobiDB-lite"/>
    </source>
</evidence>
<dbReference type="Pfam" id="PF05833">
    <property type="entry name" value="NFACT_N"/>
    <property type="match status" value="1"/>
</dbReference>
<evidence type="ECO:0000313" key="4">
    <source>
        <dbReference type="Proteomes" id="UP001165160"/>
    </source>
</evidence>
<evidence type="ECO:0000313" key="3">
    <source>
        <dbReference type="EMBL" id="GMH98152.1"/>
    </source>
</evidence>
<organism evidence="3 4">
    <name type="scientific">Triparma verrucosa</name>
    <dbReference type="NCBI Taxonomy" id="1606542"/>
    <lineage>
        <taxon>Eukaryota</taxon>
        <taxon>Sar</taxon>
        <taxon>Stramenopiles</taxon>
        <taxon>Ochrophyta</taxon>
        <taxon>Bolidophyceae</taxon>
        <taxon>Parmales</taxon>
        <taxon>Triparmaceae</taxon>
        <taxon>Triparma</taxon>
    </lineage>
</organism>
<feature type="compositionally biased region" description="Low complexity" evidence="2">
    <location>
        <begin position="24"/>
        <end position="33"/>
    </location>
</feature>
<reference evidence="4" key="1">
    <citation type="journal article" date="2023" name="Commun. Biol.">
        <title>Genome analysis of Parmales, the sister group of diatoms, reveals the evolutionary specialization of diatoms from phago-mixotrophs to photoautotrophs.</title>
        <authorList>
            <person name="Ban H."/>
            <person name="Sato S."/>
            <person name="Yoshikawa S."/>
            <person name="Yamada K."/>
            <person name="Nakamura Y."/>
            <person name="Ichinomiya M."/>
            <person name="Sato N."/>
            <person name="Blanc-Mathieu R."/>
            <person name="Endo H."/>
            <person name="Kuwata A."/>
            <person name="Ogata H."/>
        </authorList>
    </citation>
    <scope>NUCLEOTIDE SEQUENCE [LARGE SCALE GENOMIC DNA]</scope>
    <source>
        <strain evidence="4">NIES 3699</strain>
    </source>
</reference>
<dbReference type="Proteomes" id="UP001165160">
    <property type="component" value="Unassembled WGS sequence"/>
</dbReference>
<keyword evidence="1" id="KW-0175">Coiled coil</keyword>
<dbReference type="GO" id="GO:1990112">
    <property type="term" value="C:RQC complex"/>
    <property type="evidence" value="ECO:0007669"/>
    <property type="project" value="TreeGrafter"/>
</dbReference>
<dbReference type="InterPro" id="IPR051608">
    <property type="entry name" value="RQC_Subunit_NEMF"/>
</dbReference>
<feature type="coiled-coil region" evidence="1">
    <location>
        <begin position="54"/>
        <end position="81"/>
    </location>
</feature>
<dbReference type="GO" id="GO:0000049">
    <property type="term" value="F:tRNA binding"/>
    <property type="evidence" value="ECO:0007669"/>
    <property type="project" value="TreeGrafter"/>
</dbReference>
<dbReference type="PANTHER" id="PTHR15239:SF6">
    <property type="entry name" value="RIBOSOME QUALITY CONTROL COMPLEX SUBUNIT NEMF"/>
    <property type="match status" value="1"/>
</dbReference>
<dbReference type="GO" id="GO:0043023">
    <property type="term" value="F:ribosomal large subunit binding"/>
    <property type="evidence" value="ECO:0007669"/>
    <property type="project" value="TreeGrafter"/>
</dbReference>
<proteinExistence type="predicted"/>
<dbReference type="EMBL" id="BRXX01000212">
    <property type="protein sequence ID" value="GMH98152.1"/>
    <property type="molecule type" value="Genomic_DNA"/>
</dbReference>
<sequence>MLLLTVSSRGLRFSARSTRLHPTLTPLRLSSTSVGSSKDEQTQATQSTQNSETLAAVNKAIADLEKKRTTISRELERVREDKNAKDQAELILGSLYMIPEDPDMYVIDVMDYATGENVQIRLPEPKTKKNGRGEGGREGAKAFAEARFKQSKKGKRGEGVLEDLLKKIDRSIGVVKGVVGEEDEVIVKGRVEKACNGLVKVKWGGESGGEEGRKKGKKPHIAAAEKVDQGQNYRKYTFPLEAPVEEATHTILVGRNRRQNENLSFRAGKNGDIWMHARGAPGAHVVVKARNRRIAWKEGVEGEWRDALQFAANLAAFYSDLRTERRAEITLAEPKHVVKPRGAPLGAVKLREEVGMILGDPFQVPDECRAAREGGGGGGEEFGFSNLKKKRK</sequence>
<keyword evidence="4" id="KW-1185">Reference proteome</keyword>
<feature type="region of interest" description="Disordered" evidence="2">
    <location>
        <begin position="24"/>
        <end position="52"/>
    </location>
</feature>
<protein>
    <recommendedName>
        <fullName evidence="5">NFACT RNA-binding domain-containing protein</fullName>
    </recommendedName>
</protein>
<evidence type="ECO:0000256" key="1">
    <source>
        <dbReference type="SAM" id="Coils"/>
    </source>
</evidence>
<dbReference type="GO" id="GO:0072344">
    <property type="term" value="P:rescue of stalled ribosome"/>
    <property type="evidence" value="ECO:0007669"/>
    <property type="project" value="TreeGrafter"/>
</dbReference>